<dbReference type="HOGENOM" id="CLU_1048288_0_0_10"/>
<protein>
    <recommendedName>
        <fullName evidence="3">DUF1735 domain-containing protein</fullName>
    </recommendedName>
</protein>
<evidence type="ECO:0000313" key="2">
    <source>
        <dbReference type="Proteomes" id="UP000007486"/>
    </source>
</evidence>
<name>F0R1E6_PHOSB</name>
<evidence type="ECO:0008006" key="3">
    <source>
        <dbReference type="Google" id="ProtNLM"/>
    </source>
</evidence>
<dbReference type="AlphaFoldDB" id="F0R1E6"/>
<organism evidence="1 2">
    <name type="scientific">Phocaeicola salanitronis (strain DSM 18170 / JCM 13657 / CCUG 60908 / BL78)</name>
    <name type="common">Bacteroides salanitronis</name>
    <dbReference type="NCBI Taxonomy" id="667015"/>
    <lineage>
        <taxon>Bacteria</taxon>
        <taxon>Pseudomonadati</taxon>
        <taxon>Bacteroidota</taxon>
        <taxon>Bacteroidia</taxon>
        <taxon>Bacteroidales</taxon>
        <taxon>Bacteroidaceae</taxon>
        <taxon>Phocaeicola</taxon>
    </lineage>
</organism>
<dbReference type="Proteomes" id="UP000007486">
    <property type="component" value="Chromosome"/>
</dbReference>
<dbReference type="KEGG" id="bsa:Bacsa_2858"/>
<sequence>MKLKNYFLGLSVAVMGLLTSCDQDNEGPVYEGTTMGVTFSINAQSVSFPSTGYEGFDVEVIRAVSDEAATVPLSASMSDGSAVPSEIQVPSSVNFEAGEFTAAIHVTVGDITPGENYRLVLTLGEETAPVDAVLQKTITIYRDYTYSSIGTGTYTTTFFALEDGSPQSFPVEVMQADQNPSLYKAIAVYEKGYDIVFQVGADGRTVSVARQAACSDINGYGTAYVAGNGTLENGVITVTLEFSVSAGSFTPPAIETLQLPTAGVE</sequence>
<evidence type="ECO:0000313" key="1">
    <source>
        <dbReference type="EMBL" id="ADY37390.1"/>
    </source>
</evidence>
<gene>
    <name evidence="1" type="ordered locus">Bacsa_2858</name>
</gene>
<accession>F0R1E6</accession>
<dbReference type="PROSITE" id="PS51257">
    <property type="entry name" value="PROKAR_LIPOPROTEIN"/>
    <property type="match status" value="1"/>
</dbReference>
<dbReference type="RefSeq" id="WP_013618763.1">
    <property type="nucleotide sequence ID" value="NC_015164.1"/>
</dbReference>
<proteinExistence type="predicted"/>
<dbReference type="STRING" id="667015.Bacsa_2858"/>
<dbReference type="eggNOG" id="ENOG50332C5">
    <property type="taxonomic scope" value="Bacteria"/>
</dbReference>
<dbReference type="EMBL" id="CP002530">
    <property type="protein sequence ID" value="ADY37390.1"/>
    <property type="molecule type" value="Genomic_DNA"/>
</dbReference>
<dbReference type="OrthoDB" id="1049928at2"/>
<keyword evidence="2" id="KW-1185">Reference proteome</keyword>
<reference evidence="1 2" key="1">
    <citation type="journal article" date="2011" name="Stand. Genomic Sci.">
        <title>Complete genome sequence of Bacteroides salanitronis type strain (BL78).</title>
        <authorList>
            <person name="Gronow S."/>
            <person name="Held B."/>
            <person name="Lucas S."/>
            <person name="Lapidus A."/>
            <person name="Del Rio T.G."/>
            <person name="Nolan M."/>
            <person name="Tice H."/>
            <person name="Deshpande S."/>
            <person name="Cheng J.F."/>
            <person name="Pitluck S."/>
            <person name="Liolios K."/>
            <person name="Pagani I."/>
            <person name="Ivanova N."/>
            <person name="Mavromatis K."/>
            <person name="Pati A."/>
            <person name="Tapia R."/>
            <person name="Han C."/>
            <person name="Goodwin L."/>
            <person name="Chen A."/>
            <person name="Palaniappan K."/>
            <person name="Land M."/>
            <person name="Hauser L."/>
            <person name="Chang Y.J."/>
            <person name="Jeffries C.D."/>
            <person name="Brambilla E.M."/>
            <person name="Rohde M."/>
            <person name="Goker M."/>
            <person name="Detter J.C."/>
            <person name="Woyke T."/>
            <person name="Bristow J."/>
            <person name="Markowitz V."/>
            <person name="Hugenholtz P."/>
            <person name="Kyrpides N.C."/>
            <person name="Klenk H.P."/>
            <person name="Eisen J.A."/>
        </authorList>
    </citation>
    <scope>NUCLEOTIDE SEQUENCE [LARGE SCALE GENOMIC DNA]</scope>
    <source>
        <strain evidence="1 2">DSM 18170</strain>
    </source>
</reference>